<dbReference type="AlphaFoldDB" id="A0A1Y6E8E8"/>
<evidence type="ECO:0000313" key="2">
    <source>
        <dbReference type="EMBL" id="SMQ58897.1"/>
    </source>
</evidence>
<protein>
    <submittedName>
        <fullName evidence="2">Uncharacterized protein</fullName>
    </submittedName>
</protein>
<feature type="transmembrane region" description="Helical" evidence="1">
    <location>
        <begin position="6"/>
        <end position="25"/>
    </location>
</feature>
<evidence type="ECO:0000256" key="1">
    <source>
        <dbReference type="SAM" id="Phobius"/>
    </source>
</evidence>
<gene>
    <name evidence="2" type="ORF">SAMN06297468_0209</name>
</gene>
<keyword evidence="1" id="KW-0472">Membrane</keyword>
<name>A0A1Y6E8E8_9SPHN</name>
<organism evidence="2 3">
    <name type="scientific">Altererythrobacter xiamenensis</name>
    <dbReference type="NCBI Taxonomy" id="1316679"/>
    <lineage>
        <taxon>Bacteria</taxon>
        <taxon>Pseudomonadati</taxon>
        <taxon>Pseudomonadota</taxon>
        <taxon>Alphaproteobacteria</taxon>
        <taxon>Sphingomonadales</taxon>
        <taxon>Erythrobacteraceae</taxon>
        <taxon>Altererythrobacter</taxon>
    </lineage>
</organism>
<reference evidence="3" key="1">
    <citation type="submission" date="2017-04" db="EMBL/GenBank/DDBJ databases">
        <authorList>
            <person name="Varghese N."/>
            <person name="Submissions S."/>
        </authorList>
    </citation>
    <scope>NUCLEOTIDE SEQUENCE [LARGE SCALE GENOMIC DNA]</scope>
</reference>
<dbReference type="OrthoDB" id="7068404at2"/>
<feature type="transmembrane region" description="Helical" evidence="1">
    <location>
        <begin position="32"/>
        <end position="51"/>
    </location>
</feature>
<dbReference type="EMBL" id="FXWG01000001">
    <property type="protein sequence ID" value="SMQ58897.1"/>
    <property type="molecule type" value="Genomic_DNA"/>
</dbReference>
<feature type="transmembrane region" description="Helical" evidence="1">
    <location>
        <begin position="100"/>
        <end position="121"/>
    </location>
</feature>
<keyword evidence="1" id="KW-1133">Transmembrane helix</keyword>
<accession>A0A1Y6E8E8</accession>
<sequence length="129" mass="14021">MDPLQFLFIAILAFGGAGIVYIIFARPTAGNATLAGMLSAGLGTYTAAQIWHEGVMMFWTNHTVNMTGIQVWWDLVMCVVVALFFIAPRARKAGMNVPGWALLVGLTASIGLLAMCARLFWLEKQVENA</sequence>
<keyword evidence="3" id="KW-1185">Reference proteome</keyword>
<feature type="transmembrane region" description="Helical" evidence="1">
    <location>
        <begin position="71"/>
        <end position="88"/>
    </location>
</feature>
<proteinExistence type="predicted"/>
<dbReference type="RefSeq" id="WP_086436193.1">
    <property type="nucleotide sequence ID" value="NZ_FXWG01000001.1"/>
</dbReference>
<keyword evidence="1" id="KW-0812">Transmembrane</keyword>
<dbReference type="Proteomes" id="UP000194420">
    <property type="component" value="Unassembled WGS sequence"/>
</dbReference>
<evidence type="ECO:0000313" key="3">
    <source>
        <dbReference type="Proteomes" id="UP000194420"/>
    </source>
</evidence>